<organism evidence="1 2">
    <name type="scientific">Steinernema glaseri</name>
    <dbReference type="NCBI Taxonomy" id="37863"/>
    <lineage>
        <taxon>Eukaryota</taxon>
        <taxon>Metazoa</taxon>
        <taxon>Ecdysozoa</taxon>
        <taxon>Nematoda</taxon>
        <taxon>Chromadorea</taxon>
        <taxon>Rhabditida</taxon>
        <taxon>Tylenchina</taxon>
        <taxon>Panagrolaimomorpha</taxon>
        <taxon>Strongyloidoidea</taxon>
        <taxon>Steinernematidae</taxon>
        <taxon>Steinernema</taxon>
    </lineage>
</organism>
<dbReference type="WBParaSite" id="L893_g13430.t1">
    <property type="protein sequence ID" value="L893_g13430.t1"/>
    <property type="gene ID" value="L893_g13430"/>
</dbReference>
<evidence type="ECO:0000313" key="1">
    <source>
        <dbReference type="Proteomes" id="UP000095287"/>
    </source>
</evidence>
<reference evidence="2" key="1">
    <citation type="submission" date="2016-11" db="UniProtKB">
        <authorList>
            <consortium name="WormBaseParasite"/>
        </authorList>
    </citation>
    <scope>IDENTIFICATION</scope>
</reference>
<protein>
    <submittedName>
        <fullName evidence="2">Uncharacterized protein</fullName>
    </submittedName>
</protein>
<sequence>MTIHGLQHGQRQCAVALFQIHQDVEMITCAPGHQHRNSLRGGMQGRAVTLGLLFVQLQPVIHGGLQDGMQIHHAAENAGAVDQTLFTLGIGRQQHAA</sequence>
<evidence type="ECO:0000313" key="2">
    <source>
        <dbReference type="WBParaSite" id="L893_g13430.t1"/>
    </source>
</evidence>
<dbReference type="AlphaFoldDB" id="A0A1I7Y7F0"/>
<name>A0A1I7Y7F0_9BILA</name>
<keyword evidence="1" id="KW-1185">Reference proteome</keyword>
<dbReference type="Proteomes" id="UP000095287">
    <property type="component" value="Unplaced"/>
</dbReference>
<accession>A0A1I7Y7F0</accession>
<proteinExistence type="predicted"/>